<dbReference type="EMBL" id="KF900804">
    <property type="protein sequence ID" value="AIF07496.1"/>
    <property type="molecule type" value="Genomic_DNA"/>
</dbReference>
<reference evidence="2" key="1">
    <citation type="journal article" date="2014" name="Genome Biol. Evol.">
        <title>Pangenome evidence for extensive interdomain horizontal transfer affecting lineage core and shell genes in uncultured planktonic thaumarchaeota and euryarchaeota.</title>
        <authorList>
            <person name="Deschamps P."/>
            <person name="Zivanovic Y."/>
            <person name="Moreira D."/>
            <person name="Rodriguez-Valera F."/>
            <person name="Lopez-Garcia P."/>
        </authorList>
    </citation>
    <scope>NUCLEOTIDE SEQUENCE</scope>
</reference>
<evidence type="ECO:0008006" key="3">
    <source>
        <dbReference type="Google" id="ProtNLM"/>
    </source>
</evidence>
<evidence type="ECO:0000313" key="2">
    <source>
        <dbReference type="EMBL" id="AIF07496.1"/>
    </source>
</evidence>
<proteinExistence type="predicted"/>
<accession>A0A075GUD6</accession>
<sequence length="528" mass="58120">MDVDRELLETLYQSRLEDLRGIAEQHDLLKSGNVEQLRARLIAALVLADVDLSLDGLRANPEKGLSDLLKVFGIKSSGSKKQKWQRLWLHLNHDPKKLNAEALPEMNRDELHALCVSLNLQRSGSKNQLLGRVAGVLGTEDGSWGRVKKSLRQGKRGAPTVAVAAEPAPVTEAPVVEEVEVAEETEPVDTDPAPVTVDEGSGASMLELEARRAELTSQLREFLLVGRQHDEMDIAAFIDDLGRLGFGIQHTEVREHILAELTDMISLRGEEEATSGAQPGSWRERRALNDLEGARAGLLDTLDVILDRAGGDIARARMEFELSASEAGLDLDLPAISGRIHGLFDLQVSLKASEHEMDPVTARRQRALEQLYRGGIDITPEAIAVLERIENQMEAFERVVETIIRRADGAFTPVEHALLIRFLERRGWNSDHPEVRPRLLAAAGVLAAEMGYIDAEYIPALPTSLSLDSDQVSGVVESMRDVLRDMGREPPSLASVSEPMDEQADIDRVKDKLDSADEMLRRLSGGSD</sequence>
<protein>
    <recommendedName>
        <fullName evidence="3">SAP domain-containing protein</fullName>
    </recommendedName>
</protein>
<feature type="region of interest" description="Disordered" evidence="1">
    <location>
        <begin position="487"/>
        <end position="506"/>
    </location>
</feature>
<organism evidence="2">
    <name type="scientific">uncultured marine group II/III euryarchaeote KM3_203_B10</name>
    <dbReference type="NCBI Taxonomy" id="1457981"/>
    <lineage>
        <taxon>Archaea</taxon>
        <taxon>Methanobacteriati</taxon>
        <taxon>Methanobacteriota</taxon>
        <taxon>environmental samples</taxon>
    </lineage>
</organism>
<dbReference type="AlphaFoldDB" id="A0A075GUD6"/>
<name>A0A075GUD6_9EURY</name>
<evidence type="ECO:0000256" key="1">
    <source>
        <dbReference type="SAM" id="MobiDB-lite"/>
    </source>
</evidence>